<sequence>MAWLSVAPKDKSKRPLKGSTARRDTPVKRADAMRAAGLEVRLPPNPAPYLIDWLMEIGPTAPGAMSHVAVGWRDIAAWQEAMGVDLLPWEAALVRQLSADFANQLHDAEDQACPAPWSEQKAVEDNREAVSRKLEMTFKALIAAQNPKR</sequence>
<accession>Q2GAL7</accession>
<dbReference type="STRING" id="279238.Saro_0659"/>
<dbReference type="HOGENOM" id="CLU_146680_0_0_5"/>
<proteinExistence type="predicted"/>
<dbReference type="eggNOG" id="ENOG502ZFZU">
    <property type="taxonomic scope" value="Bacteria"/>
</dbReference>
<dbReference type="KEGG" id="nar:Saro_0659"/>
<name>Q2GAL7_NOVAD</name>
<organism evidence="2 3">
    <name type="scientific">Novosphingobium aromaticivorans (strain ATCC 700278 / DSM 12444 / CCUG 56034 / CIP 105152 / NBRC 16084 / F199)</name>
    <dbReference type="NCBI Taxonomy" id="279238"/>
    <lineage>
        <taxon>Bacteria</taxon>
        <taxon>Pseudomonadati</taxon>
        <taxon>Pseudomonadota</taxon>
        <taxon>Alphaproteobacteria</taxon>
        <taxon>Sphingomonadales</taxon>
        <taxon>Sphingomonadaceae</taxon>
        <taxon>Novosphingobium</taxon>
    </lineage>
</organism>
<evidence type="ECO:0000313" key="3">
    <source>
        <dbReference type="Proteomes" id="UP000009134"/>
    </source>
</evidence>
<dbReference type="AlphaFoldDB" id="Q2GAL7"/>
<evidence type="ECO:0000256" key="1">
    <source>
        <dbReference type="SAM" id="MobiDB-lite"/>
    </source>
</evidence>
<evidence type="ECO:0000313" key="2">
    <source>
        <dbReference type="EMBL" id="ABD25106.1"/>
    </source>
</evidence>
<feature type="region of interest" description="Disordered" evidence="1">
    <location>
        <begin position="1"/>
        <end position="27"/>
    </location>
</feature>
<protein>
    <submittedName>
        <fullName evidence="2">Uncharacterized protein</fullName>
    </submittedName>
</protein>
<dbReference type="Proteomes" id="UP000009134">
    <property type="component" value="Chromosome"/>
</dbReference>
<reference evidence="3" key="1">
    <citation type="submission" date="2006-01" db="EMBL/GenBank/DDBJ databases">
        <title>Complete sequence of Novosphingobium aromaticivorans DSM 12444.</title>
        <authorList>
            <consortium name="US DOE Joint Genome Institute"/>
            <person name="Copeland A."/>
            <person name="Lucas S."/>
            <person name="Lapidus A."/>
            <person name="Barry K."/>
            <person name="Detter J.C."/>
            <person name="Glavina T."/>
            <person name="Hammon N."/>
            <person name="Israni S."/>
            <person name="Pitluck S."/>
            <person name="Chain P."/>
            <person name="Malfatti S."/>
            <person name="Shin M."/>
            <person name="Vergez L."/>
            <person name="Schmutz J."/>
            <person name="Larimer F."/>
            <person name="Land M."/>
            <person name="Kyrpides N."/>
            <person name="Ivanova N."/>
            <person name="Fredrickson J."/>
            <person name="Balkwill D."/>
            <person name="Romine M.F."/>
            <person name="Richardson P."/>
        </authorList>
    </citation>
    <scope>NUCLEOTIDE SEQUENCE [LARGE SCALE GENOMIC DNA]</scope>
    <source>
        <strain evidence="3">ATCC 700278 / DSM 12444 / CCUG 56034 / CIP 105152 / NBRC 16084 / F199</strain>
    </source>
</reference>
<keyword evidence="3" id="KW-1185">Reference proteome</keyword>
<dbReference type="EMBL" id="CP000248">
    <property type="protein sequence ID" value="ABD25106.1"/>
    <property type="molecule type" value="Genomic_DNA"/>
</dbReference>
<gene>
    <name evidence="2" type="ordered locus">Saro_0659</name>
</gene>